<sequence length="263" mass="28654">MDAEAAARTGQPRRMPVRGVSVAEGLADVLRDRILDGGMHDGDLLPKQSELLDEYKVGKTTLRQAIRILETEGLVTVRRGNTGGLAVQLPSEADAARTFGLVLRSRRVPLEDLAAAVRNLEPTCAAMCAARADRATEVVPQLRALHERCVQLVDDLPAFVRACREFHEGLVRLCGNTTMQLLLGTAETLWTVHEHDWADAVPVGSDFTDRIKSGLDVHRQLVDLIAAGDVDATHALSRQHVEYAQSHPLEARPGMGIASLPDR</sequence>
<gene>
    <name evidence="5" type="ORF">GCM10023205_16210</name>
</gene>
<evidence type="ECO:0000256" key="1">
    <source>
        <dbReference type="ARBA" id="ARBA00023015"/>
    </source>
</evidence>
<dbReference type="RefSeq" id="WP_345674631.1">
    <property type="nucleotide sequence ID" value="NZ_BAABHS010000005.1"/>
</dbReference>
<dbReference type="Pfam" id="PF07729">
    <property type="entry name" value="FCD"/>
    <property type="match status" value="1"/>
</dbReference>
<protein>
    <submittedName>
        <fullName evidence="5">FCD domain-containing protein</fullName>
    </submittedName>
</protein>
<keyword evidence="1" id="KW-0805">Transcription regulation</keyword>
<dbReference type="InterPro" id="IPR008920">
    <property type="entry name" value="TF_FadR/GntR_C"/>
</dbReference>
<dbReference type="InterPro" id="IPR036390">
    <property type="entry name" value="WH_DNA-bd_sf"/>
</dbReference>
<dbReference type="SUPFAM" id="SSF48008">
    <property type="entry name" value="GntR ligand-binding domain-like"/>
    <property type="match status" value="1"/>
</dbReference>
<dbReference type="EMBL" id="BAABHS010000005">
    <property type="protein sequence ID" value="GAA4955140.1"/>
    <property type="molecule type" value="Genomic_DNA"/>
</dbReference>
<comment type="caution">
    <text evidence="5">The sequence shown here is derived from an EMBL/GenBank/DDBJ whole genome shotgun (WGS) entry which is preliminary data.</text>
</comment>
<evidence type="ECO:0000256" key="2">
    <source>
        <dbReference type="ARBA" id="ARBA00023125"/>
    </source>
</evidence>
<dbReference type="InterPro" id="IPR000524">
    <property type="entry name" value="Tscrpt_reg_HTH_GntR"/>
</dbReference>
<dbReference type="PANTHER" id="PTHR43537:SF24">
    <property type="entry name" value="GLUCONATE OPERON TRANSCRIPTIONAL REPRESSOR"/>
    <property type="match status" value="1"/>
</dbReference>
<feature type="domain" description="HTH gntR-type" evidence="4">
    <location>
        <begin position="20"/>
        <end position="90"/>
    </location>
</feature>
<dbReference type="Gene3D" id="1.20.120.530">
    <property type="entry name" value="GntR ligand-binding domain-like"/>
    <property type="match status" value="1"/>
</dbReference>
<reference evidence="6" key="1">
    <citation type="journal article" date="2019" name="Int. J. Syst. Evol. Microbiol.">
        <title>The Global Catalogue of Microorganisms (GCM) 10K type strain sequencing project: providing services to taxonomists for standard genome sequencing and annotation.</title>
        <authorList>
            <consortium name="The Broad Institute Genomics Platform"/>
            <consortium name="The Broad Institute Genome Sequencing Center for Infectious Disease"/>
            <person name="Wu L."/>
            <person name="Ma J."/>
        </authorList>
    </citation>
    <scope>NUCLEOTIDE SEQUENCE [LARGE SCALE GENOMIC DNA]</scope>
    <source>
        <strain evidence="6">JCM 17986</strain>
    </source>
</reference>
<dbReference type="SMART" id="SM00345">
    <property type="entry name" value="HTH_GNTR"/>
    <property type="match status" value="1"/>
</dbReference>
<proteinExistence type="predicted"/>
<dbReference type="InterPro" id="IPR036388">
    <property type="entry name" value="WH-like_DNA-bd_sf"/>
</dbReference>
<evidence type="ECO:0000313" key="6">
    <source>
        <dbReference type="Proteomes" id="UP001500466"/>
    </source>
</evidence>
<dbReference type="Pfam" id="PF00392">
    <property type="entry name" value="GntR"/>
    <property type="match status" value="1"/>
</dbReference>
<evidence type="ECO:0000313" key="5">
    <source>
        <dbReference type="EMBL" id="GAA4955140.1"/>
    </source>
</evidence>
<dbReference type="PROSITE" id="PS50949">
    <property type="entry name" value="HTH_GNTR"/>
    <property type="match status" value="1"/>
</dbReference>
<dbReference type="InterPro" id="IPR011711">
    <property type="entry name" value="GntR_C"/>
</dbReference>
<keyword evidence="2" id="KW-0238">DNA-binding</keyword>
<dbReference type="PRINTS" id="PR00035">
    <property type="entry name" value="HTHGNTR"/>
</dbReference>
<dbReference type="CDD" id="cd07377">
    <property type="entry name" value="WHTH_GntR"/>
    <property type="match status" value="1"/>
</dbReference>
<dbReference type="Gene3D" id="1.10.10.10">
    <property type="entry name" value="Winged helix-like DNA-binding domain superfamily/Winged helix DNA-binding domain"/>
    <property type="match status" value="1"/>
</dbReference>
<dbReference type="Proteomes" id="UP001500466">
    <property type="component" value="Unassembled WGS sequence"/>
</dbReference>
<dbReference type="SMART" id="SM00895">
    <property type="entry name" value="FCD"/>
    <property type="match status" value="1"/>
</dbReference>
<dbReference type="SUPFAM" id="SSF46785">
    <property type="entry name" value="Winged helix' DNA-binding domain"/>
    <property type="match status" value="1"/>
</dbReference>
<keyword evidence="6" id="KW-1185">Reference proteome</keyword>
<dbReference type="PANTHER" id="PTHR43537">
    <property type="entry name" value="TRANSCRIPTIONAL REGULATOR, GNTR FAMILY"/>
    <property type="match status" value="1"/>
</dbReference>
<evidence type="ECO:0000259" key="4">
    <source>
        <dbReference type="PROSITE" id="PS50949"/>
    </source>
</evidence>
<accession>A0ABP9GW55</accession>
<evidence type="ECO:0000256" key="3">
    <source>
        <dbReference type="ARBA" id="ARBA00023163"/>
    </source>
</evidence>
<name>A0ABP9GW55_9ACTN</name>
<keyword evidence="3" id="KW-0804">Transcription</keyword>
<organism evidence="5 6">
    <name type="scientific">Yinghuangia aomiensis</name>
    <dbReference type="NCBI Taxonomy" id="676205"/>
    <lineage>
        <taxon>Bacteria</taxon>
        <taxon>Bacillati</taxon>
        <taxon>Actinomycetota</taxon>
        <taxon>Actinomycetes</taxon>
        <taxon>Kitasatosporales</taxon>
        <taxon>Streptomycetaceae</taxon>
        <taxon>Yinghuangia</taxon>
    </lineage>
</organism>